<keyword evidence="2" id="KW-1185">Reference proteome</keyword>
<organism evidence="1 2">
    <name type="scientific">Penicillium angulare</name>
    <dbReference type="NCBI Taxonomy" id="116970"/>
    <lineage>
        <taxon>Eukaryota</taxon>
        <taxon>Fungi</taxon>
        <taxon>Dikarya</taxon>
        <taxon>Ascomycota</taxon>
        <taxon>Pezizomycotina</taxon>
        <taxon>Eurotiomycetes</taxon>
        <taxon>Eurotiomycetidae</taxon>
        <taxon>Eurotiales</taxon>
        <taxon>Aspergillaceae</taxon>
        <taxon>Penicillium</taxon>
    </lineage>
</organism>
<dbReference type="AlphaFoldDB" id="A0A9W9G782"/>
<comment type="caution">
    <text evidence="1">The sequence shown here is derived from an EMBL/GenBank/DDBJ whole genome shotgun (WGS) entry which is preliminary data.</text>
</comment>
<accession>A0A9W9G782</accession>
<reference evidence="1" key="1">
    <citation type="submission" date="2022-11" db="EMBL/GenBank/DDBJ databases">
        <authorList>
            <person name="Petersen C."/>
        </authorList>
    </citation>
    <scope>NUCLEOTIDE SEQUENCE</scope>
    <source>
        <strain evidence="1">IBT 30069</strain>
    </source>
</reference>
<protein>
    <recommendedName>
        <fullName evidence="3">HNH nuclease domain-containing protein</fullName>
    </recommendedName>
</protein>
<proteinExistence type="predicted"/>
<evidence type="ECO:0008006" key="3">
    <source>
        <dbReference type="Google" id="ProtNLM"/>
    </source>
</evidence>
<sequence>MSSTQSQVSDLFAEFNDADRIGVIRELIDQNRELASLPRSQFFYFLFADIPCLKLLRDMMKNDRQEKFVEIANFTKSYDLAGNLLGTKRQVPHDRKSSAARMATKRDNDKCLLTKREQPTLESAPIIPNTIHGQIPHDMTWSFLRVFWGDKVDEWRRQLGLDRNNSTINIEKVHNLMTLETQTRDYWDRALIAFRPISENPEKTRIDIQFHWIAINQDTLPKRTADVPLDGLPFPDMSQRFCNERATGRNIWQQEDDTIIRSGHIFIVTTDDPVRKPLPSFELLELQWHLTRIAVMQGAGED</sequence>
<dbReference type="EMBL" id="JAPQKH010000002">
    <property type="protein sequence ID" value="KAJ5113178.1"/>
    <property type="molecule type" value="Genomic_DNA"/>
</dbReference>
<reference evidence="1" key="2">
    <citation type="journal article" date="2023" name="IMA Fungus">
        <title>Comparative genomic study of the Penicillium genus elucidates a diverse pangenome and 15 lateral gene transfer events.</title>
        <authorList>
            <person name="Petersen C."/>
            <person name="Sorensen T."/>
            <person name="Nielsen M.R."/>
            <person name="Sondergaard T.E."/>
            <person name="Sorensen J.L."/>
            <person name="Fitzpatrick D.A."/>
            <person name="Frisvad J.C."/>
            <person name="Nielsen K.L."/>
        </authorList>
    </citation>
    <scope>NUCLEOTIDE SEQUENCE</scope>
    <source>
        <strain evidence="1">IBT 30069</strain>
    </source>
</reference>
<evidence type="ECO:0000313" key="2">
    <source>
        <dbReference type="Proteomes" id="UP001149165"/>
    </source>
</evidence>
<dbReference type="OrthoDB" id="5416097at2759"/>
<evidence type="ECO:0000313" key="1">
    <source>
        <dbReference type="EMBL" id="KAJ5113178.1"/>
    </source>
</evidence>
<name>A0A9W9G782_9EURO</name>
<gene>
    <name evidence="1" type="ORF">N7456_001712</name>
</gene>
<dbReference type="Proteomes" id="UP001149165">
    <property type="component" value="Unassembled WGS sequence"/>
</dbReference>